<feature type="compositionally biased region" description="Basic and acidic residues" evidence="1">
    <location>
        <begin position="83"/>
        <end position="103"/>
    </location>
</feature>
<dbReference type="AlphaFoldDB" id="A0AAN6WT11"/>
<evidence type="ECO:0000256" key="1">
    <source>
        <dbReference type="SAM" id="MobiDB-lite"/>
    </source>
</evidence>
<keyword evidence="3" id="KW-1185">Reference proteome</keyword>
<proteinExistence type="predicted"/>
<dbReference type="EMBL" id="MU864413">
    <property type="protein sequence ID" value="KAK4186875.1"/>
    <property type="molecule type" value="Genomic_DNA"/>
</dbReference>
<dbReference type="Proteomes" id="UP001302126">
    <property type="component" value="Unassembled WGS sequence"/>
</dbReference>
<comment type="caution">
    <text evidence="2">The sequence shown here is derived from an EMBL/GenBank/DDBJ whole genome shotgun (WGS) entry which is preliminary data.</text>
</comment>
<evidence type="ECO:0000313" key="3">
    <source>
        <dbReference type="Proteomes" id="UP001302126"/>
    </source>
</evidence>
<accession>A0AAN6WT11</accession>
<reference evidence="2" key="2">
    <citation type="submission" date="2023-05" db="EMBL/GenBank/DDBJ databases">
        <authorList>
            <consortium name="Lawrence Berkeley National Laboratory"/>
            <person name="Steindorff A."/>
            <person name="Hensen N."/>
            <person name="Bonometti L."/>
            <person name="Westerberg I."/>
            <person name="Brannstrom I.O."/>
            <person name="Guillou S."/>
            <person name="Cros-Aarteil S."/>
            <person name="Calhoun S."/>
            <person name="Haridas S."/>
            <person name="Kuo A."/>
            <person name="Mondo S."/>
            <person name="Pangilinan J."/>
            <person name="Riley R."/>
            <person name="Labutti K."/>
            <person name="Andreopoulos B."/>
            <person name="Lipzen A."/>
            <person name="Chen C."/>
            <person name="Yanf M."/>
            <person name="Daum C."/>
            <person name="Ng V."/>
            <person name="Clum A."/>
            <person name="Ohm R."/>
            <person name="Martin F."/>
            <person name="Silar P."/>
            <person name="Natvig D."/>
            <person name="Lalanne C."/>
            <person name="Gautier V."/>
            <person name="Ament-Velasquez S.L."/>
            <person name="Kruys A."/>
            <person name="Hutchinson M.I."/>
            <person name="Powell A.J."/>
            <person name="Barry K."/>
            <person name="Miller A.N."/>
            <person name="Grigoriev I.V."/>
            <person name="Debuchy R."/>
            <person name="Gladieux P."/>
            <person name="Thoren M.H."/>
            <person name="Johannesson H."/>
        </authorList>
    </citation>
    <scope>NUCLEOTIDE SEQUENCE</scope>
    <source>
        <strain evidence="2">PSN309</strain>
    </source>
</reference>
<organism evidence="2 3">
    <name type="scientific">Podospora australis</name>
    <dbReference type="NCBI Taxonomy" id="1536484"/>
    <lineage>
        <taxon>Eukaryota</taxon>
        <taxon>Fungi</taxon>
        <taxon>Dikarya</taxon>
        <taxon>Ascomycota</taxon>
        <taxon>Pezizomycotina</taxon>
        <taxon>Sordariomycetes</taxon>
        <taxon>Sordariomycetidae</taxon>
        <taxon>Sordariales</taxon>
        <taxon>Podosporaceae</taxon>
        <taxon>Podospora</taxon>
    </lineage>
</organism>
<reference evidence="2" key="1">
    <citation type="journal article" date="2023" name="Mol. Phylogenet. Evol.">
        <title>Genome-scale phylogeny and comparative genomics of the fungal order Sordariales.</title>
        <authorList>
            <person name="Hensen N."/>
            <person name="Bonometti L."/>
            <person name="Westerberg I."/>
            <person name="Brannstrom I.O."/>
            <person name="Guillou S."/>
            <person name="Cros-Aarteil S."/>
            <person name="Calhoun S."/>
            <person name="Haridas S."/>
            <person name="Kuo A."/>
            <person name="Mondo S."/>
            <person name="Pangilinan J."/>
            <person name="Riley R."/>
            <person name="LaButti K."/>
            <person name="Andreopoulos B."/>
            <person name="Lipzen A."/>
            <person name="Chen C."/>
            <person name="Yan M."/>
            <person name="Daum C."/>
            <person name="Ng V."/>
            <person name="Clum A."/>
            <person name="Steindorff A."/>
            <person name="Ohm R.A."/>
            <person name="Martin F."/>
            <person name="Silar P."/>
            <person name="Natvig D.O."/>
            <person name="Lalanne C."/>
            <person name="Gautier V."/>
            <person name="Ament-Velasquez S.L."/>
            <person name="Kruys A."/>
            <person name="Hutchinson M.I."/>
            <person name="Powell A.J."/>
            <person name="Barry K."/>
            <person name="Miller A.N."/>
            <person name="Grigoriev I.V."/>
            <person name="Debuchy R."/>
            <person name="Gladieux P."/>
            <person name="Hiltunen Thoren M."/>
            <person name="Johannesson H."/>
        </authorList>
    </citation>
    <scope>NUCLEOTIDE SEQUENCE</scope>
    <source>
        <strain evidence="2">PSN309</strain>
    </source>
</reference>
<protein>
    <submittedName>
        <fullName evidence="2">Uncharacterized protein</fullName>
    </submittedName>
</protein>
<name>A0AAN6WT11_9PEZI</name>
<evidence type="ECO:0000313" key="2">
    <source>
        <dbReference type="EMBL" id="KAK4186875.1"/>
    </source>
</evidence>
<gene>
    <name evidence="2" type="ORF">QBC35DRAFT_252304</name>
</gene>
<feature type="region of interest" description="Disordered" evidence="1">
    <location>
        <begin position="83"/>
        <end position="106"/>
    </location>
</feature>
<sequence>MADKDKEKQYKYRQEIQQGFRGSRDLRQFTERQLTTWAFLETLQPRLGWNEWSIQHGAGEIWWDTTSKLVTSGYDSHTVVWRRGESTSSRKEGRGRNRNREDESGVENGVIQSKPVMVSLTGAMDSLRSVPLIRCRSSGSRQWARLHGTVLFEQVYRHAAPERCEELRDIGPGLRIWTGFIPHIITLIVSSRKDNATRLGITLSMRSRRQGVVVAWEPLNTTATMRYDAMRTNPGPLSLDGRTPLQGAFRVQLLAALALKSCYCTSENKP</sequence>